<dbReference type="OrthoDB" id="9802264at2"/>
<dbReference type="InterPro" id="IPR003593">
    <property type="entry name" value="AAA+_ATPase"/>
</dbReference>
<keyword evidence="7" id="KW-0067">ATP-binding</keyword>
<keyword evidence="9" id="KW-0408">Iron</keyword>
<dbReference type="PANTHER" id="PTHR42781:SF5">
    <property type="entry name" value="PUTRESCINE TRANSPORT ATP-BINDING PROTEIN POTG"/>
    <property type="match status" value="1"/>
</dbReference>
<keyword evidence="5" id="KW-0997">Cell inner membrane</keyword>
<evidence type="ECO:0000256" key="2">
    <source>
        <dbReference type="ARBA" id="ARBA00022448"/>
    </source>
</evidence>
<comment type="caution">
    <text evidence="13">The sequence shown here is derived from an EMBL/GenBank/DDBJ whole genome shotgun (WGS) entry which is preliminary data.</text>
</comment>
<keyword evidence="2" id="KW-0813">Transport</keyword>
<evidence type="ECO:0000256" key="9">
    <source>
        <dbReference type="ARBA" id="ARBA00023004"/>
    </source>
</evidence>
<evidence type="ECO:0000256" key="8">
    <source>
        <dbReference type="ARBA" id="ARBA00022967"/>
    </source>
</evidence>
<dbReference type="PANTHER" id="PTHR42781">
    <property type="entry name" value="SPERMIDINE/PUTRESCINE IMPORT ATP-BINDING PROTEIN POTA"/>
    <property type="match status" value="1"/>
</dbReference>
<dbReference type="PROSITE" id="PS50893">
    <property type="entry name" value="ABC_TRANSPORTER_2"/>
    <property type="match status" value="1"/>
</dbReference>
<dbReference type="AlphaFoldDB" id="A0A014PSS4"/>
<keyword evidence="8" id="KW-1278">Translocase</keyword>
<dbReference type="GO" id="GO:0005524">
    <property type="term" value="F:ATP binding"/>
    <property type="evidence" value="ECO:0007669"/>
    <property type="project" value="UniProtKB-KW"/>
</dbReference>
<dbReference type="SUPFAM" id="SSF52540">
    <property type="entry name" value="P-loop containing nucleoside triphosphate hydrolases"/>
    <property type="match status" value="1"/>
</dbReference>
<keyword evidence="14" id="KW-1185">Reference proteome</keyword>
<sequence length="339" mass="37033">MLTIKGLNKSWQGTPVLHDVQLTVAAANRTVIVGPSGSGKSTLLKLIAGFELPDGGEIIFDKRSLTAGRVPVPAHQRGIGYVPQDGMLFPHLTVRDNIAFGLQGPKSGQDGTVAALLEKVSLASHFAQRWPHELSGGQQQRVALARALALKPRLMLLDEPFSALDTGLRAATRDAVKQILSEAGIACILVTHDQGEALSFAQQLAVMEAGRLMQTGHPRELYHYPVNEQTARLLGEAVILPLRQRQQGYWCALGEVTPLRKPVSDSARIMLRPEQLSISVSQQPTGILLQDFAFAGDRSLLTVYLEEEKQQLTLQTASSQWLTPGCWLRLEVREAVHLL</sequence>
<evidence type="ECO:0000256" key="1">
    <source>
        <dbReference type="ARBA" id="ARBA00006526"/>
    </source>
</evidence>
<evidence type="ECO:0000313" key="13">
    <source>
        <dbReference type="EMBL" id="EXU73917.1"/>
    </source>
</evidence>
<dbReference type="GO" id="GO:0015697">
    <property type="term" value="P:quaternary ammonium group transport"/>
    <property type="evidence" value="ECO:0007669"/>
    <property type="project" value="UniProtKB-ARBA"/>
</dbReference>
<dbReference type="STRING" id="69222.BG55_19950"/>
<keyword evidence="3" id="KW-1003">Cell membrane</keyword>
<dbReference type="EMBL" id="JFHN01000070">
    <property type="protein sequence ID" value="EXU73917.1"/>
    <property type="molecule type" value="Genomic_DNA"/>
</dbReference>
<dbReference type="InterPro" id="IPR015853">
    <property type="entry name" value="ABC_transpr_FbpC"/>
</dbReference>
<evidence type="ECO:0000256" key="7">
    <source>
        <dbReference type="ARBA" id="ARBA00022840"/>
    </source>
</evidence>
<evidence type="ECO:0000259" key="12">
    <source>
        <dbReference type="PROSITE" id="PS50893"/>
    </source>
</evidence>
<gene>
    <name evidence="13" type="ORF">BG55_19950</name>
</gene>
<dbReference type="InterPro" id="IPR027417">
    <property type="entry name" value="P-loop_NTPase"/>
</dbReference>
<evidence type="ECO:0000256" key="3">
    <source>
        <dbReference type="ARBA" id="ARBA00022475"/>
    </source>
</evidence>
<dbReference type="InterPro" id="IPR003439">
    <property type="entry name" value="ABC_transporter-like_ATP-bd"/>
</dbReference>
<keyword evidence="6" id="KW-0547">Nucleotide-binding</keyword>
<accession>A0A014PSS4</accession>
<evidence type="ECO:0000256" key="6">
    <source>
        <dbReference type="ARBA" id="ARBA00022741"/>
    </source>
</evidence>
<dbReference type="PATRIC" id="fig|69222.5.peg.4073"/>
<proteinExistence type="inferred from homology"/>
<dbReference type="PROSITE" id="PS00211">
    <property type="entry name" value="ABC_TRANSPORTER_1"/>
    <property type="match status" value="1"/>
</dbReference>
<evidence type="ECO:0000313" key="14">
    <source>
        <dbReference type="Proteomes" id="UP000019918"/>
    </source>
</evidence>
<reference evidence="13 14" key="1">
    <citation type="submission" date="2014-02" db="EMBL/GenBank/DDBJ databases">
        <title>Draft genome of Erwinia mallotivora strain BT-MARDI, a papaya dieback pathogen.</title>
        <authorList>
            <person name="Redzuan R."/>
            <person name="Abu Bakar N."/>
            <person name="Badrun R."/>
            <person name="Mohd Raih M.F."/>
            <person name="Rozano L."/>
            <person name="Mat Amin N."/>
        </authorList>
    </citation>
    <scope>NUCLEOTIDE SEQUENCE [LARGE SCALE GENOMIC DNA]</scope>
    <source>
        <strain evidence="13 14">BT-MARDI</strain>
    </source>
</reference>
<organism evidence="13 14">
    <name type="scientific">Erwinia mallotivora</name>
    <dbReference type="NCBI Taxonomy" id="69222"/>
    <lineage>
        <taxon>Bacteria</taxon>
        <taxon>Pseudomonadati</taxon>
        <taxon>Pseudomonadota</taxon>
        <taxon>Gammaproteobacteria</taxon>
        <taxon>Enterobacterales</taxon>
        <taxon>Erwiniaceae</taxon>
        <taxon>Erwinia</taxon>
    </lineage>
</organism>
<dbReference type="GO" id="GO:0015408">
    <property type="term" value="F:ABC-type ferric iron transporter activity"/>
    <property type="evidence" value="ECO:0007669"/>
    <property type="project" value="InterPro"/>
</dbReference>
<dbReference type="InterPro" id="IPR017871">
    <property type="entry name" value="ABC_transporter-like_CS"/>
</dbReference>
<dbReference type="Gene3D" id="3.40.50.300">
    <property type="entry name" value="P-loop containing nucleotide triphosphate hydrolases"/>
    <property type="match status" value="1"/>
</dbReference>
<dbReference type="SMART" id="SM00382">
    <property type="entry name" value="AAA"/>
    <property type="match status" value="1"/>
</dbReference>
<evidence type="ECO:0000256" key="4">
    <source>
        <dbReference type="ARBA" id="ARBA00022496"/>
    </source>
</evidence>
<comment type="similarity">
    <text evidence="1">Belongs to the ABC transporter superfamily. Drug exporter-2 (TC 3.A.1.117) family.</text>
</comment>
<keyword evidence="10" id="KW-0406">Ion transport</keyword>
<evidence type="ECO:0000256" key="10">
    <source>
        <dbReference type="ARBA" id="ARBA00023065"/>
    </source>
</evidence>
<protein>
    <submittedName>
        <fullName evidence="13">Amino acid ABC transporter substrate-binding protein</fullName>
    </submittedName>
</protein>
<dbReference type="FunFam" id="3.40.50.300:FF:000425">
    <property type="entry name" value="Probable ABC transporter, ATP-binding subunit"/>
    <property type="match status" value="1"/>
</dbReference>
<keyword evidence="4" id="KW-0410">Iron transport</keyword>
<name>A0A014PSS4_9GAMM</name>
<evidence type="ECO:0000256" key="11">
    <source>
        <dbReference type="ARBA" id="ARBA00023136"/>
    </source>
</evidence>
<dbReference type="Pfam" id="PF00005">
    <property type="entry name" value="ABC_tran"/>
    <property type="match status" value="1"/>
</dbReference>
<dbReference type="CDD" id="cd03259">
    <property type="entry name" value="ABC_Carb_Solutes_like"/>
    <property type="match status" value="1"/>
</dbReference>
<dbReference type="GO" id="GO:0016887">
    <property type="term" value="F:ATP hydrolysis activity"/>
    <property type="evidence" value="ECO:0007669"/>
    <property type="project" value="InterPro"/>
</dbReference>
<feature type="domain" description="ABC transporter" evidence="12">
    <location>
        <begin position="2"/>
        <end position="234"/>
    </location>
</feature>
<dbReference type="Proteomes" id="UP000019918">
    <property type="component" value="Unassembled WGS sequence"/>
</dbReference>
<keyword evidence="11" id="KW-0472">Membrane</keyword>
<dbReference type="InterPro" id="IPR050093">
    <property type="entry name" value="ABC_SmlMolc_Importer"/>
</dbReference>
<dbReference type="RefSeq" id="WP_034940703.1">
    <property type="nucleotide sequence ID" value="NZ_JFHN01000070.1"/>
</dbReference>
<dbReference type="GO" id="GO:0016020">
    <property type="term" value="C:membrane"/>
    <property type="evidence" value="ECO:0007669"/>
    <property type="project" value="InterPro"/>
</dbReference>
<evidence type="ECO:0000256" key="5">
    <source>
        <dbReference type="ARBA" id="ARBA00022519"/>
    </source>
</evidence>